<dbReference type="AlphaFoldDB" id="A0A239L8U4"/>
<reference evidence="2 3" key="1">
    <citation type="submission" date="2017-06" db="EMBL/GenBank/DDBJ databases">
        <authorList>
            <person name="Kim H.J."/>
            <person name="Triplett B.A."/>
        </authorList>
    </citation>
    <scope>NUCLEOTIDE SEQUENCE [LARGE SCALE GENOMIC DNA]</scope>
    <source>
        <strain evidence="2 3">DSM 44715</strain>
    </source>
</reference>
<dbReference type="RefSeq" id="WP_089327955.1">
    <property type="nucleotide sequence ID" value="NZ_FZOR01000021.1"/>
</dbReference>
<name>A0A239L8U4_9ACTN</name>
<proteinExistence type="predicted"/>
<dbReference type="OrthoDB" id="3392321at2"/>
<dbReference type="EMBL" id="FZOR01000021">
    <property type="protein sequence ID" value="SNT27026.1"/>
    <property type="molecule type" value="Genomic_DNA"/>
</dbReference>
<sequence length="152" mass="16237">MSTDLVALVRRDPDVHAVADGMIAMGERLELRGGEPEPTLLYDAEGRLLVAIEDAVRVSASSEIRRLLGPEFAERVGVPVWWVDVRAVADVPDAMRVARVFADSLVRWLGGIVYPDGATDPPAQSWRAAEHGDDAPQPGGLPGDAYQGGVIG</sequence>
<evidence type="ECO:0000313" key="2">
    <source>
        <dbReference type="EMBL" id="SNT27026.1"/>
    </source>
</evidence>
<evidence type="ECO:0000313" key="3">
    <source>
        <dbReference type="Proteomes" id="UP000198318"/>
    </source>
</evidence>
<protein>
    <submittedName>
        <fullName evidence="2">Uncharacterized protein</fullName>
    </submittedName>
</protein>
<organism evidence="2 3">
    <name type="scientific">Actinomadura meyerae</name>
    <dbReference type="NCBI Taxonomy" id="240840"/>
    <lineage>
        <taxon>Bacteria</taxon>
        <taxon>Bacillati</taxon>
        <taxon>Actinomycetota</taxon>
        <taxon>Actinomycetes</taxon>
        <taxon>Streptosporangiales</taxon>
        <taxon>Thermomonosporaceae</taxon>
        <taxon>Actinomadura</taxon>
    </lineage>
</organism>
<dbReference type="Proteomes" id="UP000198318">
    <property type="component" value="Unassembled WGS sequence"/>
</dbReference>
<accession>A0A239L8U4</accession>
<evidence type="ECO:0000256" key="1">
    <source>
        <dbReference type="SAM" id="MobiDB-lite"/>
    </source>
</evidence>
<feature type="region of interest" description="Disordered" evidence="1">
    <location>
        <begin position="120"/>
        <end position="152"/>
    </location>
</feature>
<keyword evidence="3" id="KW-1185">Reference proteome</keyword>
<gene>
    <name evidence="2" type="ORF">SAMN05443665_1021106</name>
</gene>